<feature type="transmembrane region" description="Helical" evidence="1">
    <location>
        <begin position="201"/>
        <end position="223"/>
    </location>
</feature>
<keyword evidence="1" id="KW-1133">Transmembrane helix</keyword>
<dbReference type="AlphaFoldDB" id="A0A9X4ME77"/>
<dbReference type="EMBL" id="VBTY01000396">
    <property type="protein sequence ID" value="MDG3497497.1"/>
    <property type="molecule type" value="Genomic_DNA"/>
</dbReference>
<comment type="caution">
    <text evidence="2">The sequence shown here is derived from an EMBL/GenBank/DDBJ whole genome shotgun (WGS) entry which is preliminary data.</text>
</comment>
<protein>
    <recommendedName>
        <fullName evidence="4">Glycosyltransferase RgtA/B/C/D-like domain-containing protein</fullName>
    </recommendedName>
</protein>
<keyword evidence="3" id="KW-1185">Reference proteome</keyword>
<keyword evidence="1" id="KW-0472">Membrane</keyword>
<dbReference type="RefSeq" id="WP_009629741.1">
    <property type="nucleotide sequence ID" value="NZ_VBTY01000396.1"/>
</dbReference>
<dbReference type="Proteomes" id="UP001152872">
    <property type="component" value="Unassembled WGS sequence"/>
</dbReference>
<name>A0A9X4ME77_9CYAN</name>
<accession>A0A9X4ME77</accession>
<feature type="transmembrane region" description="Helical" evidence="1">
    <location>
        <begin position="364"/>
        <end position="384"/>
    </location>
</feature>
<keyword evidence="1" id="KW-0812">Transmembrane</keyword>
<reference evidence="2" key="1">
    <citation type="submission" date="2019-05" db="EMBL/GenBank/DDBJ databases">
        <title>Whole genome sequencing of Pseudanabaena catenata USMAC16.</title>
        <authorList>
            <person name="Khan Z."/>
            <person name="Omar W.M."/>
            <person name="Convey P."/>
            <person name="Merican F."/>
            <person name="Najimudin N."/>
        </authorList>
    </citation>
    <scope>NUCLEOTIDE SEQUENCE</scope>
    <source>
        <strain evidence="2">USMAC16</strain>
    </source>
</reference>
<sequence>MKIVTQLALVALLWIGVINTGSLGSSDTDFRLQMAHAWWTGTPEVSPDFKPIIRGEIGGGLMGTGGKRYINYDLGQSMLMLPADWIGTQLHRLIPNRSAIPELYLRRLIVSFLTFVPLNVAMVIACFYLLRLFEFKEKIAGLASIVMLMGTTVLNYAQVHQQNNQILLLTLTSYALSLAYLQRGKYQFVIGSGLSMGIAVLIRNTSIINAFTSLMFLLGCIAYQSRNRYKIWQCVWLWITGFLPIALFDRTLAFFRYGNFWATGSSVFMQTQATDPFFAQLPALPPNYPLINSPEVGILGVLFTPAKSIFIYDPLLIPCLAIAFLTWKIILPYMRWYLIVNIFNLVMFLILTSKVEFWSGDVAWGARYHVTSVHLILVPLLALLIQRWQHQKIKNWFVAALIAISIMVQIISVVMPNNLEVAQTLIKGEKTTNTFTLGRRTTNILCLFNNSFSDECTDQILQNLILSEAQKSQLQYDNRMVFLPFNMGSKLNSKIVTTIALSIWILVLLTAIFASTNFCWQLSRA</sequence>
<evidence type="ECO:0008006" key="4">
    <source>
        <dbReference type="Google" id="ProtNLM"/>
    </source>
</evidence>
<evidence type="ECO:0000313" key="3">
    <source>
        <dbReference type="Proteomes" id="UP001152872"/>
    </source>
</evidence>
<feature type="transmembrane region" description="Helical" evidence="1">
    <location>
        <begin position="309"/>
        <end position="327"/>
    </location>
</feature>
<feature type="transmembrane region" description="Helical" evidence="1">
    <location>
        <begin position="235"/>
        <end position="255"/>
    </location>
</feature>
<proteinExistence type="predicted"/>
<gene>
    <name evidence="2" type="ORF">FEV09_23530</name>
</gene>
<organism evidence="2 3">
    <name type="scientific">Pseudanabaena catenata USMAC16</name>
    <dbReference type="NCBI Taxonomy" id="1855837"/>
    <lineage>
        <taxon>Bacteria</taxon>
        <taxon>Bacillati</taxon>
        <taxon>Cyanobacteriota</taxon>
        <taxon>Cyanophyceae</taxon>
        <taxon>Pseudanabaenales</taxon>
        <taxon>Pseudanabaenaceae</taxon>
        <taxon>Pseudanabaena</taxon>
    </lineage>
</organism>
<feature type="transmembrane region" description="Helical" evidence="1">
    <location>
        <begin position="495"/>
        <end position="520"/>
    </location>
</feature>
<feature type="transmembrane region" description="Helical" evidence="1">
    <location>
        <begin position="108"/>
        <end position="133"/>
    </location>
</feature>
<evidence type="ECO:0000256" key="1">
    <source>
        <dbReference type="SAM" id="Phobius"/>
    </source>
</evidence>
<evidence type="ECO:0000313" key="2">
    <source>
        <dbReference type="EMBL" id="MDG3497497.1"/>
    </source>
</evidence>
<feature type="transmembrane region" description="Helical" evidence="1">
    <location>
        <begin position="334"/>
        <end position="352"/>
    </location>
</feature>
<feature type="transmembrane region" description="Helical" evidence="1">
    <location>
        <begin position="396"/>
        <end position="415"/>
    </location>
</feature>
<feature type="transmembrane region" description="Helical" evidence="1">
    <location>
        <begin position="164"/>
        <end position="181"/>
    </location>
</feature>
<feature type="transmembrane region" description="Helical" evidence="1">
    <location>
        <begin position="139"/>
        <end position="157"/>
    </location>
</feature>